<accession>A0A6J7WSX4</accession>
<reference evidence="1" key="1">
    <citation type="submission" date="2020-05" db="EMBL/GenBank/DDBJ databases">
        <authorList>
            <person name="Chiriac C."/>
            <person name="Salcher M."/>
            <person name="Ghai R."/>
            <person name="Kavagutti S V."/>
        </authorList>
    </citation>
    <scope>NUCLEOTIDE SEQUENCE</scope>
</reference>
<dbReference type="EMBL" id="LR798292">
    <property type="protein sequence ID" value="CAB5220827.1"/>
    <property type="molecule type" value="Genomic_DNA"/>
</dbReference>
<name>A0A6J7WSX4_9CAUD</name>
<evidence type="ECO:0008006" key="2">
    <source>
        <dbReference type="Google" id="ProtNLM"/>
    </source>
</evidence>
<protein>
    <recommendedName>
        <fullName evidence="2">HNHc domain containing protein</fullName>
    </recommendedName>
</protein>
<sequence length="152" mass="17708">MFKSIKKANEFVLYRFLIAVLRRSYRKTPVYRNALSAAKEEYFIPAKNGGEKRRVHYKCATCGRLFHNRPGAKEIAVDHIDPVVDPSVGFVDYDTLIDRLFNGKVQVLCNYKGERDGKRSCHYQKTKAEREILKETNRKLKDVGKHITTKER</sequence>
<gene>
    <name evidence="1" type="ORF">UFOVP244_42</name>
</gene>
<evidence type="ECO:0000313" key="1">
    <source>
        <dbReference type="EMBL" id="CAB5220827.1"/>
    </source>
</evidence>
<proteinExistence type="predicted"/>
<organism evidence="1">
    <name type="scientific">uncultured Caudovirales phage</name>
    <dbReference type="NCBI Taxonomy" id="2100421"/>
    <lineage>
        <taxon>Viruses</taxon>
        <taxon>Duplodnaviria</taxon>
        <taxon>Heunggongvirae</taxon>
        <taxon>Uroviricota</taxon>
        <taxon>Caudoviricetes</taxon>
        <taxon>Peduoviridae</taxon>
        <taxon>Maltschvirus</taxon>
        <taxon>Maltschvirus maltsch</taxon>
    </lineage>
</organism>